<keyword evidence="3" id="KW-1185">Reference proteome</keyword>
<accession>A0A9P6CE39</accession>
<organism evidence="2 3">
    <name type="scientific">Collybia nuda</name>
    <dbReference type="NCBI Taxonomy" id="64659"/>
    <lineage>
        <taxon>Eukaryota</taxon>
        <taxon>Fungi</taxon>
        <taxon>Dikarya</taxon>
        <taxon>Basidiomycota</taxon>
        <taxon>Agaricomycotina</taxon>
        <taxon>Agaricomycetes</taxon>
        <taxon>Agaricomycetidae</taxon>
        <taxon>Agaricales</taxon>
        <taxon>Tricholomatineae</taxon>
        <taxon>Clitocybaceae</taxon>
        <taxon>Collybia</taxon>
    </lineage>
</organism>
<feature type="compositionally biased region" description="Polar residues" evidence="1">
    <location>
        <begin position="25"/>
        <end position="37"/>
    </location>
</feature>
<comment type="caution">
    <text evidence="2">The sequence shown here is derived from an EMBL/GenBank/DDBJ whole genome shotgun (WGS) entry which is preliminary data.</text>
</comment>
<proteinExistence type="predicted"/>
<protein>
    <submittedName>
        <fullName evidence="2">Uncharacterized protein</fullName>
    </submittedName>
</protein>
<gene>
    <name evidence="2" type="ORF">BDZ94DRAFT_722953</name>
</gene>
<name>A0A9P6CE39_9AGAR</name>
<evidence type="ECO:0000313" key="3">
    <source>
        <dbReference type="Proteomes" id="UP000807353"/>
    </source>
</evidence>
<dbReference type="AlphaFoldDB" id="A0A9P6CE39"/>
<sequence>MSKIAPMPTAKRHRIDFKSAMASHVSANMGSENISDPPQSPQNPIPESTTEIPQPVTQDAPTSDNVPSSEPPTMGTLESLQTGMRMASLVKPQDITIPSVHPVSNAFIRDPPLVSQSGAVSDPLEAGTRLGVARRVLSTWLQKKSPFTTRH</sequence>
<feature type="region of interest" description="Disordered" evidence="1">
    <location>
        <begin position="1"/>
        <end position="77"/>
    </location>
</feature>
<dbReference type="EMBL" id="MU150271">
    <property type="protein sequence ID" value="KAF9462546.1"/>
    <property type="molecule type" value="Genomic_DNA"/>
</dbReference>
<evidence type="ECO:0000313" key="2">
    <source>
        <dbReference type="EMBL" id="KAF9462546.1"/>
    </source>
</evidence>
<dbReference type="Proteomes" id="UP000807353">
    <property type="component" value="Unassembled WGS sequence"/>
</dbReference>
<evidence type="ECO:0000256" key="1">
    <source>
        <dbReference type="SAM" id="MobiDB-lite"/>
    </source>
</evidence>
<feature type="compositionally biased region" description="Polar residues" evidence="1">
    <location>
        <begin position="45"/>
        <end position="68"/>
    </location>
</feature>
<reference evidence="2" key="1">
    <citation type="submission" date="2020-11" db="EMBL/GenBank/DDBJ databases">
        <authorList>
            <consortium name="DOE Joint Genome Institute"/>
            <person name="Ahrendt S."/>
            <person name="Riley R."/>
            <person name="Andreopoulos W."/>
            <person name="Labutti K."/>
            <person name="Pangilinan J."/>
            <person name="Ruiz-Duenas F.J."/>
            <person name="Barrasa J.M."/>
            <person name="Sanchez-Garcia M."/>
            <person name="Camarero S."/>
            <person name="Miyauchi S."/>
            <person name="Serrano A."/>
            <person name="Linde D."/>
            <person name="Babiker R."/>
            <person name="Drula E."/>
            <person name="Ayuso-Fernandez I."/>
            <person name="Pacheco R."/>
            <person name="Padilla G."/>
            <person name="Ferreira P."/>
            <person name="Barriuso J."/>
            <person name="Kellner H."/>
            <person name="Castanera R."/>
            <person name="Alfaro M."/>
            <person name="Ramirez L."/>
            <person name="Pisabarro A.G."/>
            <person name="Kuo A."/>
            <person name="Tritt A."/>
            <person name="Lipzen A."/>
            <person name="He G."/>
            <person name="Yan M."/>
            <person name="Ng V."/>
            <person name="Cullen D."/>
            <person name="Martin F."/>
            <person name="Rosso M.-N."/>
            <person name="Henrissat B."/>
            <person name="Hibbett D."/>
            <person name="Martinez A.T."/>
            <person name="Grigoriev I.V."/>
        </authorList>
    </citation>
    <scope>NUCLEOTIDE SEQUENCE</scope>
    <source>
        <strain evidence="2">CBS 247.69</strain>
    </source>
</reference>